<dbReference type="GO" id="GO:0045893">
    <property type="term" value="P:positive regulation of DNA-templated transcription"/>
    <property type="evidence" value="ECO:0007669"/>
    <property type="project" value="TreeGrafter"/>
</dbReference>
<feature type="region of interest" description="Disordered" evidence="1">
    <location>
        <begin position="135"/>
        <end position="155"/>
    </location>
</feature>
<feature type="compositionally biased region" description="Basic and acidic residues" evidence="1">
    <location>
        <begin position="501"/>
        <end position="518"/>
    </location>
</feature>
<feature type="domain" description="Myb/SANT-like DNA-binding" evidence="2">
    <location>
        <begin position="36"/>
        <end position="124"/>
    </location>
</feature>
<feature type="region of interest" description="Disordered" evidence="1">
    <location>
        <begin position="485"/>
        <end position="518"/>
    </location>
</feature>
<feature type="region of interest" description="Disordered" evidence="1">
    <location>
        <begin position="209"/>
        <end position="236"/>
    </location>
</feature>
<dbReference type="AlphaFoldDB" id="A0A336LTT9"/>
<sequence>MQRRLSKPKRHLPGQWTSYNKVLVGSGKRPHARNPNFDWEETKLLISLWGDPKVQRTLITTHKKYPVIARIAEKMREHGYNRTPEEINTRIKNLKCFYNRVKKDIELGIISSPSWKHYDDMDEILSRPIFGNNARMPENSVKSESQSSQSPKDSVAHLVEPEMRIKEENMSDDDLNNDIEIAASSSNNDLIIPKDEPLDIDDGNLLDSEMDDDFDDDFAESNDELSSPPAKIQRTRSELSLKSLPPLEKLQTRPVEIKLIETPVTNSSQTVISNSVVSTGSGDQTAGTGKISLVPTKVLLKPKPQSTPGAPIITVNAQPKPTQAPSQVVVSQSPATSSQVSSQGMKVLFVNAMPQSTTSSQPANTSQTVTMTATPIVQQQKPMPKVMPPLHPTIPPSTRISVIPQPNPISITQKAAEQKGTGFRHLLSQLIQLQNENLLMQRQRLLVEKQRLEVEKTFGTRIVDLLTNIQTQNTLSLANKIPVTTASSSSTPAYRLRRERKANDLNNHDSTDEDESQK</sequence>
<dbReference type="GO" id="GO:0016604">
    <property type="term" value="C:nuclear body"/>
    <property type="evidence" value="ECO:0007669"/>
    <property type="project" value="TreeGrafter"/>
</dbReference>
<reference evidence="3" key="1">
    <citation type="submission" date="2018-07" db="EMBL/GenBank/DDBJ databases">
        <authorList>
            <person name="Quirk P.G."/>
            <person name="Krulwich T.A."/>
        </authorList>
    </citation>
    <scope>NUCLEOTIDE SEQUENCE</scope>
</reference>
<dbReference type="Gene3D" id="1.10.10.60">
    <property type="entry name" value="Homeodomain-like"/>
    <property type="match status" value="1"/>
</dbReference>
<name>A0A336LTT9_CULSO</name>
<dbReference type="Pfam" id="PF13837">
    <property type="entry name" value="Myb_DNA-bind_4"/>
    <property type="match status" value="1"/>
</dbReference>
<feature type="compositionally biased region" description="Low complexity" evidence="1">
    <location>
        <begin position="137"/>
        <end position="153"/>
    </location>
</feature>
<dbReference type="InterPro" id="IPR026095">
    <property type="entry name" value="Myb/SANT-like_DNA-bd_dom_prot"/>
</dbReference>
<dbReference type="InterPro" id="IPR044822">
    <property type="entry name" value="Myb_DNA-bind_4"/>
</dbReference>
<proteinExistence type="predicted"/>
<accession>A0A336LTT9</accession>
<dbReference type="PANTHER" id="PTHR22666">
    <property type="entry name" value="MYB_SANT-LIKE DNA-BINDING DOMAIN-CONTAINING PROTEIN 1"/>
    <property type="match status" value="1"/>
</dbReference>
<feature type="compositionally biased region" description="Acidic residues" evidence="1">
    <location>
        <begin position="209"/>
        <end position="223"/>
    </location>
</feature>
<organism evidence="3">
    <name type="scientific">Culicoides sonorensis</name>
    <name type="common">Biting midge</name>
    <dbReference type="NCBI Taxonomy" id="179676"/>
    <lineage>
        <taxon>Eukaryota</taxon>
        <taxon>Metazoa</taxon>
        <taxon>Ecdysozoa</taxon>
        <taxon>Arthropoda</taxon>
        <taxon>Hexapoda</taxon>
        <taxon>Insecta</taxon>
        <taxon>Pterygota</taxon>
        <taxon>Neoptera</taxon>
        <taxon>Endopterygota</taxon>
        <taxon>Diptera</taxon>
        <taxon>Nematocera</taxon>
        <taxon>Chironomoidea</taxon>
        <taxon>Ceratopogonidae</taxon>
        <taxon>Ceratopogoninae</taxon>
        <taxon>Culicoides</taxon>
        <taxon>Monoculicoides</taxon>
    </lineage>
</organism>
<evidence type="ECO:0000313" key="3">
    <source>
        <dbReference type="EMBL" id="SSX20049.1"/>
    </source>
</evidence>
<dbReference type="OMA" id="IPEQANI"/>
<evidence type="ECO:0000259" key="2">
    <source>
        <dbReference type="Pfam" id="PF13837"/>
    </source>
</evidence>
<gene>
    <name evidence="3" type="primary">CSON000403</name>
</gene>
<dbReference type="VEuPathDB" id="VectorBase:CSON000403"/>
<evidence type="ECO:0000256" key="1">
    <source>
        <dbReference type="SAM" id="MobiDB-lite"/>
    </source>
</evidence>
<dbReference type="EMBL" id="UFQT01000106">
    <property type="protein sequence ID" value="SSX20049.1"/>
    <property type="molecule type" value="Genomic_DNA"/>
</dbReference>
<protein>
    <submittedName>
        <fullName evidence="3">CSON000403 protein</fullName>
    </submittedName>
</protein>
<dbReference type="PANTHER" id="PTHR22666:SF3">
    <property type="entry name" value="MYB_SANT-LIKE DNA-BINDING DOMAIN-CONTAINING PROTEIN 1"/>
    <property type="match status" value="1"/>
</dbReference>